<accession>A0A2A2JVX7</accession>
<keyword evidence="3" id="KW-1185">Reference proteome</keyword>
<dbReference type="InterPro" id="IPR016181">
    <property type="entry name" value="Acyl_CoA_acyltransferase"/>
</dbReference>
<feature type="domain" description="N-acetyltransferase" evidence="1">
    <location>
        <begin position="1"/>
        <end position="178"/>
    </location>
</feature>
<dbReference type="Proteomes" id="UP000218231">
    <property type="component" value="Unassembled WGS sequence"/>
</dbReference>
<dbReference type="SUPFAM" id="SSF55729">
    <property type="entry name" value="Acyl-CoA N-acyltransferases (Nat)"/>
    <property type="match status" value="1"/>
</dbReference>
<evidence type="ECO:0000313" key="3">
    <source>
        <dbReference type="Proteomes" id="UP000218231"/>
    </source>
</evidence>
<comment type="caution">
    <text evidence="2">The sequence shown here is derived from an EMBL/GenBank/DDBJ whole genome shotgun (WGS) entry which is preliminary data.</text>
</comment>
<gene>
    <name evidence="2" type="ORF">WR25_00982</name>
</gene>
<dbReference type="STRING" id="2018661.A0A2A2JVX7"/>
<protein>
    <recommendedName>
        <fullName evidence="1">N-acetyltransferase domain-containing protein</fullName>
    </recommendedName>
</protein>
<dbReference type="PROSITE" id="PS51186">
    <property type="entry name" value="GNAT"/>
    <property type="match status" value="1"/>
</dbReference>
<dbReference type="GO" id="GO:0016747">
    <property type="term" value="F:acyltransferase activity, transferring groups other than amino-acyl groups"/>
    <property type="evidence" value="ECO:0007669"/>
    <property type="project" value="InterPro"/>
</dbReference>
<dbReference type="Pfam" id="PF00583">
    <property type="entry name" value="Acetyltransf_1"/>
    <property type="match status" value="1"/>
</dbReference>
<sequence length="319" mass="36369">MSAPEWEMLDDIPSNSPIWKQWQKLVNDENWTSDCSATTGLTPTLSTTRSVWAVDKKDSSYIGCVVWNEYDSIALIGFYLLAPAYRKMGIGSKLWKRAIERIPKDYTIALRSVPAMIPRYSSQTTPVKGPTLHYCTVKASEAVELCNKFLPADFESGYSTTKLEDLSHEEWEEFLKFDRKITGKDRREWLAAYRSHEHKFAIVVFSKNDHSIVCYASTVMTSHLHQHRYKIAPIYAIDDSLGLCSLRTLANWIGSQYSGATIYCHLMEGTRGFEFLKPKLEQIANFTISGTTLFSKPYNNPLDLSKVYLPNNSSGHYDI</sequence>
<dbReference type="Gene3D" id="3.40.630.30">
    <property type="match status" value="1"/>
</dbReference>
<dbReference type="AlphaFoldDB" id="A0A2A2JVX7"/>
<organism evidence="2 3">
    <name type="scientific">Diploscapter pachys</name>
    <dbReference type="NCBI Taxonomy" id="2018661"/>
    <lineage>
        <taxon>Eukaryota</taxon>
        <taxon>Metazoa</taxon>
        <taxon>Ecdysozoa</taxon>
        <taxon>Nematoda</taxon>
        <taxon>Chromadorea</taxon>
        <taxon>Rhabditida</taxon>
        <taxon>Rhabditina</taxon>
        <taxon>Rhabditomorpha</taxon>
        <taxon>Rhabditoidea</taxon>
        <taxon>Rhabditidae</taxon>
        <taxon>Diploscapter</taxon>
    </lineage>
</organism>
<dbReference type="OrthoDB" id="5871931at2759"/>
<dbReference type="EMBL" id="LIAE01010193">
    <property type="protein sequence ID" value="PAV65813.1"/>
    <property type="molecule type" value="Genomic_DNA"/>
</dbReference>
<proteinExistence type="predicted"/>
<dbReference type="InterPro" id="IPR000182">
    <property type="entry name" value="GNAT_dom"/>
</dbReference>
<reference evidence="2 3" key="1">
    <citation type="journal article" date="2017" name="Curr. Biol.">
        <title>Genome architecture and evolution of a unichromosomal asexual nematode.</title>
        <authorList>
            <person name="Fradin H."/>
            <person name="Zegar C."/>
            <person name="Gutwein M."/>
            <person name="Lucas J."/>
            <person name="Kovtun M."/>
            <person name="Corcoran D."/>
            <person name="Baugh L.R."/>
            <person name="Kiontke K."/>
            <person name="Gunsalus K."/>
            <person name="Fitch D.H."/>
            <person name="Piano F."/>
        </authorList>
    </citation>
    <scope>NUCLEOTIDE SEQUENCE [LARGE SCALE GENOMIC DNA]</scope>
    <source>
        <strain evidence="2">PF1309</strain>
    </source>
</reference>
<evidence type="ECO:0000313" key="2">
    <source>
        <dbReference type="EMBL" id="PAV65813.1"/>
    </source>
</evidence>
<evidence type="ECO:0000259" key="1">
    <source>
        <dbReference type="PROSITE" id="PS51186"/>
    </source>
</evidence>
<dbReference type="CDD" id="cd04301">
    <property type="entry name" value="NAT_SF"/>
    <property type="match status" value="1"/>
</dbReference>
<dbReference type="PANTHER" id="PTHR47237">
    <property type="entry name" value="SLL0310 PROTEIN"/>
    <property type="match status" value="1"/>
</dbReference>
<dbReference type="InterPro" id="IPR052729">
    <property type="entry name" value="Acyl/Acetyltrans_Enzymes"/>
</dbReference>
<dbReference type="PANTHER" id="PTHR47237:SF1">
    <property type="entry name" value="SLL0310 PROTEIN"/>
    <property type="match status" value="1"/>
</dbReference>
<name>A0A2A2JVX7_9BILA</name>